<gene>
    <name evidence="2" type="ORF">LWI28_019663</name>
</gene>
<name>A0AAD5IV13_ACENE</name>
<dbReference type="EMBL" id="JAJSOW010000102">
    <property type="protein sequence ID" value="KAI9177818.1"/>
    <property type="molecule type" value="Genomic_DNA"/>
</dbReference>
<organism evidence="2 3">
    <name type="scientific">Acer negundo</name>
    <name type="common">Box elder</name>
    <dbReference type="NCBI Taxonomy" id="4023"/>
    <lineage>
        <taxon>Eukaryota</taxon>
        <taxon>Viridiplantae</taxon>
        <taxon>Streptophyta</taxon>
        <taxon>Embryophyta</taxon>
        <taxon>Tracheophyta</taxon>
        <taxon>Spermatophyta</taxon>
        <taxon>Magnoliopsida</taxon>
        <taxon>eudicotyledons</taxon>
        <taxon>Gunneridae</taxon>
        <taxon>Pentapetalae</taxon>
        <taxon>rosids</taxon>
        <taxon>malvids</taxon>
        <taxon>Sapindales</taxon>
        <taxon>Sapindaceae</taxon>
        <taxon>Hippocastanoideae</taxon>
        <taxon>Acereae</taxon>
        <taxon>Acer</taxon>
    </lineage>
</organism>
<keyword evidence="3" id="KW-1185">Reference proteome</keyword>
<evidence type="ECO:0000256" key="1">
    <source>
        <dbReference type="SAM" id="MobiDB-lite"/>
    </source>
</evidence>
<protein>
    <submittedName>
        <fullName evidence="2">Uncharacterized protein</fullName>
    </submittedName>
</protein>
<evidence type="ECO:0000313" key="3">
    <source>
        <dbReference type="Proteomes" id="UP001064489"/>
    </source>
</evidence>
<sequence length="141" mass="16009">MKVGEKRAEQSTFEKSRASKENIMEIDYSKENDDNVFDMDTDGNYVQIVFEEEMEKNNVPTTVHVEKVQGGDNEFSDKVECDNENVMKKVYGDTKIIHVEVGDIIVSAVLAKTPRGQQHNLPISIIETPEILISKFSCPRI</sequence>
<accession>A0AAD5IV13</accession>
<proteinExistence type="predicted"/>
<evidence type="ECO:0000313" key="2">
    <source>
        <dbReference type="EMBL" id="KAI9177818.1"/>
    </source>
</evidence>
<reference evidence="2" key="1">
    <citation type="journal article" date="2022" name="Plant J.">
        <title>Strategies of tolerance reflected in two North American maple genomes.</title>
        <authorList>
            <person name="McEvoy S.L."/>
            <person name="Sezen U.U."/>
            <person name="Trouern-Trend A."/>
            <person name="McMahon S.M."/>
            <person name="Schaberg P.G."/>
            <person name="Yang J."/>
            <person name="Wegrzyn J.L."/>
            <person name="Swenson N.G."/>
        </authorList>
    </citation>
    <scope>NUCLEOTIDE SEQUENCE</scope>
    <source>
        <strain evidence="2">91603</strain>
    </source>
</reference>
<dbReference type="AlphaFoldDB" id="A0AAD5IV13"/>
<feature type="compositionally biased region" description="Basic and acidic residues" evidence="1">
    <location>
        <begin position="1"/>
        <end position="33"/>
    </location>
</feature>
<feature type="region of interest" description="Disordered" evidence="1">
    <location>
        <begin position="1"/>
        <end position="34"/>
    </location>
</feature>
<reference evidence="2" key="2">
    <citation type="submission" date="2023-02" db="EMBL/GenBank/DDBJ databases">
        <authorList>
            <person name="Swenson N.G."/>
            <person name="Wegrzyn J.L."/>
            <person name="Mcevoy S.L."/>
        </authorList>
    </citation>
    <scope>NUCLEOTIDE SEQUENCE</scope>
    <source>
        <strain evidence="2">91603</strain>
        <tissue evidence="2">Leaf</tissue>
    </source>
</reference>
<comment type="caution">
    <text evidence="2">The sequence shown here is derived from an EMBL/GenBank/DDBJ whole genome shotgun (WGS) entry which is preliminary data.</text>
</comment>
<dbReference type="Proteomes" id="UP001064489">
    <property type="component" value="Chromosome 5"/>
</dbReference>